<protein>
    <submittedName>
        <fullName evidence="1">Uncharacterized protein</fullName>
    </submittedName>
</protein>
<dbReference type="AlphaFoldDB" id="A0A239FD16"/>
<dbReference type="SUPFAM" id="SSF53756">
    <property type="entry name" value="UDP-Glycosyltransferase/glycogen phosphorylase"/>
    <property type="match status" value="1"/>
</dbReference>
<name>A0A239FD16_9BACT</name>
<keyword evidence="2" id="KW-1185">Reference proteome</keyword>
<accession>A0A239FD16</accession>
<evidence type="ECO:0000313" key="2">
    <source>
        <dbReference type="Proteomes" id="UP000198432"/>
    </source>
</evidence>
<reference evidence="2" key="1">
    <citation type="submission" date="2017-06" db="EMBL/GenBank/DDBJ databases">
        <authorList>
            <person name="Varghese N."/>
            <person name="Submissions S."/>
        </authorList>
    </citation>
    <scope>NUCLEOTIDE SEQUENCE [LARGE SCALE GENOMIC DNA]</scope>
    <source>
        <strain evidence="2">NKM1</strain>
    </source>
</reference>
<organism evidence="1 2">
    <name type="scientific">Pontibacter ummariensis</name>
    <dbReference type="NCBI Taxonomy" id="1610492"/>
    <lineage>
        <taxon>Bacteria</taxon>
        <taxon>Pseudomonadati</taxon>
        <taxon>Bacteroidota</taxon>
        <taxon>Cytophagia</taxon>
        <taxon>Cytophagales</taxon>
        <taxon>Hymenobacteraceae</taxon>
        <taxon>Pontibacter</taxon>
    </lineage>
</organism>
<dbReference type="EMBL" id="FZOQ01000008">
    <property type="protein sequence ID" value="SNS54727.1"/>
    <property type="molecule type" value="Genomic_DNA"/>
</dbReference>
<gene>
    <name evidence="1" type="ORF">SAMN06296052_108129</name>
</gene>
<dbReference type="Proteomes" id="UP000198432">
    <property type="component" value="Unassembled WGS sequence"/>
</dbReference>
<proteinExistence type="predicted"/>
<evidence type="ECO:0000313" key="1">
    <source>
        <dbReference type="EMBL" id="SNS54727.1"/>
    </source>
</evidence>
<sequence>MYFVTEDPPLKKKGFGLSVLMYNILYSLKEKKNVVFTFKGANNNISLQDITEDSSWDVILLDHALSMIRDIPVLGKFKSFEMLFSFFLSLRTLRRTMRTDASEPVLVSVGASARPVLYAFMLGFLIKNPIWLYIVDDFERINEINNNRFEKILAKLFFKRVIRSVSKVFVISEGLKDKYLRSFGINSFELLPCFGRVGSQQTETSLTTTNESKCVFVFSGGLSILYNDTLRLFAEQLKELKKKENKEYKLIIQTYSSREQYEAVDFPADIVEYRTSTERSSNLPSFQEANCFIVPYSFDQDHKDLVSTSFPQKVAELIQLNKPMLFIGPSYSSVIKFFESHAVPYVVNQDNLQCLPRIISDIATTGIDKFVQELYASIYCNSFSSFNVKRVLNIS</sequence>
<dbReference type="OrthoDB" id="1493373at2"/>
<dbReference type="RefSeq" id="WP_089319199.1">
    <property type="nucleotide sequence ID" value="NZ_FZOQ01000008.1"/>
</dbReference>